<dbReference type="Proteomes" id="UP000176865">
    <property type="component" value="Unassembled WGS sequence"/>
</dbReference>
<dbReference type="AlphaFoldDB" id="A0A1F5EQ75"/>
<gene>
    <name evidence="1" type="ORF">A2996_03660</name>
</gene>
<organism evidence="1 2">
    <name type="scientific">Candidatus Campbellbacteria bacterium RIFCSPLOWO2_01_FULL_34_15</name>
    <dbReference type="NCBI Taxonomy" id="1797579"/>
    <lineage>
        <taxon>Bacteria</taxon>
        <taxon>Candidatus Campbelliibacteriota</taxon>
    </lineage>
</organism>
<evidence type="ECO:0000313" key="2">
    <source>
        <dbReference type="Proteomes" id="UP000176865"/>
    </source>
</evidence>
<protein>
    <recommendedName>
        <fullName evidence="3">LamG-like jellyroll fold domain-containing protein</fullName>
    </recommendedName>
</protein>
<dbReference type="Gene3D" id="2.60.120.200">
    <property type="match status" value="1"/>
</dbReference>
<dbReference type="Pfam" id="PF13385">
    <property type="entry name" value="Laminin_G_3"/>
    <property type="match status" value="1"/>
</dbReference>
<name>A0A1F5EQ75_9BACT</name>
<dbReference type="InterPro" id="IPR013320">
    <property type="entry name" value="ConA-like_dom_sf"/>
</dbReference>
<dbReference type="EMBL" id="MFAB01000001">
    <property type="protein sequence ID" value="OGD69532.1"/>
    <property type="molecule type" value="Genomic_DNA"/>
</dbReference>
<accession>A0A1F5EQ75</accession>
<comment type="caution">
    <text evidence="1">The sequence shown here is derived from an EMBL/GenBank/DDBJ whole genome shotgun (WGS) entry which is preliminary data.</text>
</comment>
<proteinExistence type="predicted"/>
<dbReference type="STRING" id="1797579.A2996_03660"/>
<sequence>MTHHLGGIDYFSAGISTSGQLRTMVKQEDGTNYWPLSTSEVPSGVWTHVVFIIEGGVGYKFYINGSLDRDFPYPAIRLYDHSAGTDNAYLGSNIGSTTFLEGSIDDVRVYNRALSSTEISELYDMGAKKIKIR</sequence>
<reference evidence="1 2" key="1">
    <citation type="journal article" date="2016" name="Nat. Commun.">
        <title>Thousands of microbial genomes shed light on interconnected biogeochemical processes in an aquifer system.</title>
        <authorList>
            <person name="Anantharaman K."/>
            <person name="Brown C.T."/>
            <person name="Hug L.A."/>
            <person name="Sharon I."/>
            <person name="Castelle C.J."/>
            <person name="Probst A.J."/>
            <person name="Thomas B.C."/>
            <person name="Singh A."/>
            <person name="Wilkins M.J."/>
            <person name="Karaoz U."/>
            <person name="Brodie E.L."/>
            <person name="Williams K.H."/>
            <person name="Hubbard S.S."/>
            <person name="Banfield J.F."/>
        </authorList>
    </citation>
    <scope>NUCLEOTIDE SEQUENCE [LARGE SCALE GENOMIC DNA]</scope>
</reference>
<dbReference type="SUPFAM" id="SSF49899">
    <property type="entry name" value="Concanavalin A-like lectins/glucanases"/>
    <property type="match status" value="1"/>
</dbReference>
<evidence type="ECO:0008006" key="3">
    <source>
        <dbReference type="Google" id="ProtNLM"/>
    </source>
</evidence>
<evidence type="ECO:0000313" key="1">
    <source>
        <dbReference type="EMBL" id="OGD69532.1"/>
    </source>
</evidence>